<dbReference type="InterPro" id="IPR009771">
    <property type="entry name" value="RIC1_C"/>
</dbReference>
<dbReference type="SUPFAM" id="SSF50978">
    <property type="entry name" value="WD40 repeat-like"/>
    <property type="match status" value="1"/>
</dbReference>
<dbReference type="PANTHER" id="PTHR22746">
    <property type="entry name" value="RAB6A-GEF COMPLEX PARTNER PROTEIN 1"/>
    <property type="match status" value="1"/>
</dbReference>
<reference evidence="4 5" key="1">
    <citation type="submission" date="2024-03" db="EMBL/GenBank/DDBJ databases">
        <title>Complete genome sequence of the green alga Chloropicon roscoffensis RCC1871.</title>
        <authorList>
            <person name="Lemieux C."/>
            <person name="Pombert J.-F."/>
            <person name="Otis C."/>
            <person name="Turmel M."/>
        </authorList>
    </citation>
    <scope>NUCLEOTIDE SEQUENCE [LARGE SCALE GENOMIC DNA]</scope>
    <source>
        <strain evidence="4 5">RCC1871</strain>
    </source>
</reference>
<dbReference type="GO" id="GO:0005829">
    <property type="term" value="C:cytosol"/>
    <property type="evidence" value="ECO:0007669"/>
    <property type="project" value="TreeGrafter"/>
</dbReference>
<dbReference type="GO" id="GO:0000139">
    <property type="term" value="C:Golgi membrane"/>
    <property type="evidence" value="ECO:0007669"/>
    <property type="project" value="TreeGrafter"/>
</dbReference>
<dbReference type="Pfam" id="PF25440">
    <property type="entry name" value="Beta-prop_RIC1_2nd"/>
    <property type="match status" value="1"/>
</dbReference>
<dbReference type="InterPro" id="IPR040096">
    <property type="entry name" value="Ric1"/>
</dbReference>
<dbReference type="PANTHER" id="PTHR22746:SF10">
    <property type="entry name" value="GUANINE NUCLEOTIDE EXCHANGE FACTOR SUBUNIT RIC1"/>
    <property type="match status" value="1"/>
</dbReference>
<evidence type="ECO:0000256" key="2">
    <source>
        <dbReference type="ARBA" id="ARBA00023136"/>
    </source>
</evidence>
<dbReference type="Pfam" id="PF07064">
    <property type="entry name" value="RIC1"/>
    <property type="match status" value="1"/>
</dbReference>
<protein>
    <submittedName>
        <fullName evidence="4">Guanine nucleotide exchange factor subunit Rich</fullName>
    </submittedName>
</protein>
<name>A0AAX4P308_9CHLO</name>
<organism evidence="4 5">
    <name type="scientific">Chloropicon roscoffensis</name>
    <dbReference type="NCBI Taxonomy" id="1461544"/>
    <lineage>
        <taxon>Eukaryota</taxon>
        <taxon>Viridiplantae</taxon>
        <taxon>Chlorophyta</taxon>
        <taxon>Chloropicophyceae</taxon>
        <taxon>Chloropicales</taxon>
        <taxon>Chloropicaceae</taxon>
        <taxon>Chloropicon</taxon>
    </lineage>
</organism>
<evidence type="ECO:0000313" key="5">
    <source>
        <dbReference type="Proteomes" id="UP001472866"/>
    </source>
</evidence>
<accession>A0AAX4P308</accession>
<evidence type="ECO:0000256" key="1">
    <source>
        <dbReference type="ARBA" id="ARBA00004370"/>
    </source>
</evidence>
<dbReference type="AlphaFoldDB" id="A0AAX4P308"/>
<dbReference type="InterPro" id="IPR036322">
    <property type="entry name" value="WD40_repeat_dom_sf"/>
</dbReference>
<evidence type="ECO:0000259" key="3">
    <source>
        <dbReference type="Pfam" id="PF07064"/>
    </source>
</evidence>
<evidence type="ECO:0000313" key="4">
    <source>
        <dbReference type="EMBL" id="WZN60294.1"/>
    </source>
</evidence>
<dbReference type="Gene3D" id="2.130.10.10">
    <property type="entry name" value="YVTN repeat-like/Quinoprotein amine dehydrogenase"/>
    <property type="match status" value="2"/>
</dbReference>
<dbReference type="InterPro" id="IPR015943">
    <property type="entry name" value="WD40/YVTN_repeat-like_dom_sf"/>
</dbReference>
<dbReference type="EMBL" id="CP151502">
    <property type="protein sequence ID" value="WZN60294.1"/>
    <property type="molecule type" value="Genomic_DNA"/>
</dbReference>
<sequence>MYISYGWPVVLETTTAEGPSTSDPAKDFDSEEVAWVCSVGKATAIGKQNEVQVWTRTKQGRVRVGRFRAKDDDVMVEGGFRYAAWEPKQRALVVCTSGGVVYVLSLSEDARRDATGGSCPGSRFPAVDVGVRARFDCSGVLPTALLVDEKTILLGCADGALVSYNWDGYQKSKLSLLPPGEDLDAREPWLNNQSVQTLQYCRSRRTLLILLKNCMCALYMFSSDGLRLKSSSSSFCWVLAPRSETITAASLSPESHTLALGTQCGAVHLYAIGNDLSQHKLRTLSLAEWGHTGQSSGVVESVRWTADGRAMAIVWEKAGLSVWTASGCRLMYHLEGHTGQKKEATAAAAGRRAVCWSPEGLQLVASSRRDPSRVLLFSFARAALNSSPTQSGTNQSSLLSVPSACLLGDDRVLCVFGSDVLGDAERPTLHHLPLPQQYSGLNWPARLIAVSARGEDLAVAGERGAALYSHRHRRWRLFGDVNQESAIRCLSLTWMDEVAMLCCQPCSSRPTLLEDSSPQGQVQLRFYPKYHLDSTSLLCQKRLNAPPRAMSAQGDRLVVLSGDAGKLEAAVLRLIVEGPLGPSQRPIARVEVLREVCILTMRPPPVLTSFVPALGGGDAGRGPRSACLVLHADGQLCHLDLETGSERGVLDKVEHFWCEAEPDGGCDGGSGDGSLLWTYGARGISILDVGRVLSLVREGKMARLEVQEPDPELEFDREVYPLGLNPGVNSIVGISQHSANLASSASHGFSPLPKAQPLLSPLLRYLLTQGRQEDAERLVQRSARHPHFSHSLEWLVFTVLEKEYSRADAVHAAAKPRGLYNLSTVLGLVQRLKVYADVIVRVARKIDPVHWGLLFQEAGQPTRLFEKSLQSRAYATAAGFLVIVETLEGPDSGQECALNLLQETLQEGEYDLTGELVRFLVRSARDMRANAEDQGGEAGGGSWFGMIFGSLTPLSSASQREGLLSKAVHKFLSAHAAALIASRRLQDLATFVHKSGFDVVPLLREEKHGVCRLVSFRQAVREIEEAFAQEGAKQLISLADSELLLEAFRAAGLTEWVIVLATVLRRSPLLLNLFRDDRALWSVFLNSLAEDESYTTFLRELERGMAAG</sequence>
<proteinExistence type="predicted"/>
<keyword evidence="2" id="KW-0472">Membrane</keyword>
<dbReference type="GO" id="GO:0006886">
    <property type="term" value="P:intracellular protein transport"/>
    <property type="evidence" value="ECO:0007669"/>
    <property type="project" value="InterPro"/>
</dbReference>
<comment type="subcellular location">
    <subcellularLocation>
        <location evidence="1">Membrane</location>
    </subcellularLocation>
</comment>
<keyword evidence="5" id="KW-1185">Reference proteome</keyword>
<dbReference type="GO" id="GO:0034066">
    <property type="term" value="C:Ric1-Rgp1 guanyl-nucleotide exchange factor complex"/>
    <property type="evidence" value="ECO:0007669"/>
    <property type="project" value="InterPro"/>
</dbReference>
<feature type="domain" description="RIC1 C-terminal alpha solenoid region" evidence="3">
    <location>
        <begin position="762"/>
        <end position="926"/>
    </location>
</feature>
<dbReference type="GO" id="GO:0042147">
    <property type="term" value="P:retrograde transport, endosome to Golgi"/>
    <property type="evidence" value="ECO:0007669"/>
    <property type="project" value="TreeGrafter"/>
</dbReference>
<dbReference type="Proteomes" id="UP001472866">
    <property type="component" value="Chromosome 02"/>
</dbReference>
<gene>
    <name evidence="4" type="ORF">HKI87_02g18230</name>
</gene>